<organism evidence="1">
    <name type="scientific">Caldilineaceae bacterium SB0664_bin_27</name>
    <dbReference type="NCBI Taxonomy" id="2605260"/>
    <lineage>
        <taxon>Bacteria</taxon>
        <taxon>Bacillati</taxon>
        <taxon>Chloroflexota</taxon>
        <taxon>Caldilineae</taxon>
        <taxon>Caldilineales</taxon>
        <taxon>Caldilineaceae</taxon>
    </lineage>
</organism>
<dbReference type="EMBL" id="VXRG01000125">
    <property type="protein sequence ID" value="MXY94750.1"/>
    <property type="molecule type" value="Genomic_DNA"/>
</dbReference>
<evidence type="ECO:0000313" key="1">
    <source>
        <dbReference type="EMBL" id="MXY94750.1"/>
    </source>
</evidence>
<dbReference type="AlphaFoldDB" id="A0A6B0YUM4"/>
<protein>
    <submittedName>
        <fullName evidence="1">Ferritin-like domain-containing protein</fullName>
    </submittedName>
</protein>
<sequence length="402" mass="46312">MQVLSPPEQIDFAHNKRLLNRYRFIEYETLRILAAWLPGTANMDWKLAMGRLLWEDAQHVQHLYQRLCEIQTPAFRPPGDDALEHLMAEALHAPSEADLLAGLFRVIKPALADTYRWHCDQTFANPDAPTLYAFKHILIDEEAQLAWAEETLADHEPGEWEVYIAHLLAAAGGVSGREDRKAKPVPPACRKTFDCPRDAARDSRFSLVNRDAGKRITDVDHATQRLRDFESYSQEMLAAETVALIIHLSPDMPWAFTYDSARHCYDETRHCMLGIEWLAQHGRDYTKVPQNTRIYTWRSQYDAATQYCLLTMGNETHAFPHRHEQMAAYAETGDRLSAQFVSYDMADERQHVAFGHKWLPQLMTQHGIDTPVEEFVKETVALWEREYMSGALPIHELPLTEE</sequence>
<gene>
    <name evidence="1" type="ORF">F4Y42_15030</name>
</gene>
<accession>A0A6B0YUM4</accession>
<reference evidence="1" key="1">
    <citation type="submission" date="2019-09" db="EMBL/GenBank/DDBJ databases">
        <title>Characterisation of the sponge microbiome using genome-centric metagenomics.</title>
        <authorList>
            <person name="Engelberts J.P."/>
            <person name="Robbins S.J."/>
            <person name="De Goeij J.M."/>
            <person name="Aranda M."/>
            <person name="Bell S.C."/>
            <person name="Webster N.S."/>
        </authorList>
    </citation>
    <scope>NUCLEOTIDE SEQUENCE</scope>
    <source>
        <strain evidence="1">SB0664_bin_27</strain>
    </source>
</reference>
<comment type="caution">
    <text evidence="1">The sequence shown here is derived from an EMBL/GenBank/DDBJ whole genome shotgun (WGS) entry which is preliminary data.</text>
</comment>
<proteinExistence type="predicted"/>
<dbReference type="InterPro" id="IPR007402">
    <property type="entry name" value="DUF455"/>
</dbReference>
<dbReference type="Pfam" id="PF04305">
    <property type="entry name" value="DUF455"/>
    <property type="match status" value="1"/>
</dbReference>
<dbReference type="SUPFAM" id="SSF47240">
    <property type="entry name" value="Ferritin-like"/>
    <property type="match status" value="1"/>
</dbReference>
<name>A0A6B0YUM4_9CHLR</name>
<dbReference type="InterPro" id="IPR009078">
    <property type="entry name" value="Ferritin-like_SF"/>
</dbReference>